<dbReference type="PANTHER" id="PTHR24198">
    <property type="entry name" value="ANKYRIN REPEAT AND PROTEIN KINASE DOMAIN-CONTAINING PROTEIN"/>
    <property type="match status" value="1"/>
</dbReference>
<gene>
    <name evidence="4" type="ORF">B0H15DRAFT_37050</name>
</gene>
<dbReference type="PROSITE" id="PS50297">
    <property type="entry name" value="ANK_REP_REGION"/>
    <property type="match status" value="1"/>
</dbReference>
<dbReference type="SMART" id="SM00248">
    <property type="entry name" value="ANK"/>
    <property type="match status" value="5"/>
</dbReference>
<evidence type="ECO:0000313" key="4">
    <source>
        <dbReference type="EMBL" id="KAJ7075241.1"/>
    </source>
</evidence>
<proteinExistence type="predicted"/>
<dbReference type="AlphaFoldDB" id="A0AAD6XJB5"/>
<feature type="repeat" description="ANK" evidence="3">
    <location>
        <begin position="196"/>
        <end position="223"/>
    </location>
</feature>
<dbReference type="Proteomes" id="UP001222325">
    <property type="component" value="Unassembled WGS sequence"/>
</dbReference>
<evidence type="ECO:0000313" key="5">
    <source>
        <dbReference type="Proteomes" id="UP001222325"/>
    </source>
</evidence>
<protein>
    <submittedName>
        <fullName evidence="4">Ankyrin repeat-containing domain protein</fullName>
    </submittedName>
</protein>
<name>A0AAD6XJB5_9AGAR</name>
<evidence type="ECO:0000256" key="3">
    <source>
        <dbReference type="PROSITE-ProRule" id="PRU00023"/>
    </source>
</evidence>
<dbReference type="InterPro" id="IPR002110">
    <property type="entry name" value="Ankyrin_rpt"/>
</dbReference>
<comment type="caution">
    <text evidence="4">The sequence shown here is derived from an EMBL/GenBank/DDBJ whole genome shotgun (WGS) entry which is preliminary data.</text>
</comment>
<evidence type="ECO:0000256" key="2">
    <source>
        <dbReference type="ARBA" id="ARBA00023043"/>
    </source>
</evidence>
<reference evidence="4" key="1">
    <citation type="submission" date="2023-03" db="EMBL/GenBank/DDBJ databases">
        <title>Massive genome expansion in bonnet fungi (Mycena s.s.) driven by repeated elements and novel gene families across ecological guilds.</title>
        <authorList>
            <consortium name="Lawrence Berkeley National Laboratory"/>
            <person name="Harder C.B."/>
            <person name="Miyauchi S."/>
            <person name="Viragh M."/>
            <person name="Kuo A."/>
            <person name="Thoen E."/>
            <person name="Andreopoulos B."/>
            <person name="Lu D."/>
            <person name="Skrede I."/>
            <person name="Drula E."/>
            <person name="Henrissat B."/>
            <person name="Morin E."/>
            <person name="Kohler A."/>
            <person name="Barry K."/>
            <person name="LaButti K."/>
            <person name="Morin E."/>
            <person name="Salamov A."/>
            <person name="Lipzen A."/>
            <person name="Mereny Z."/>
            <person name="Hegedus B."/>
            <person name="Baldrian P."/>
            <person name="Stursova M."/>
            <person name="Weitz H."/>
            <person name="Taylor A."/>
            <person name="Grigoriev I.V."/>
            <person name="Nagy L.G."/>
            <person name="Martin F."/>
            <person name="Kauserud H."/>
        </authorList>
    </citation>
    <scope>NUCLEOTIDE SEQUENCE</scope>
    <source>
        <strain evidence="4">CBHHK173m</strain>
    </source>
</reference>
<dbReference type="PROSITE" id="PS50088">
    <property type="entry name" value="ANK_REPEAT"/>
    <property type="match status" value="2"/>
</dbReference>
<dbReference type="EMBL" id="JARJCN010000100">
    <property type="protein sequence ID" value="KAJ7075241.1"/>
    <property type="molecule type" value="Genomic_DNA"/>
</dbReference>
<dbReference type="Gene3D" id="1.25.40.20">
    <property type="entry name" value="Ankyrin repeat-containing domain"/>
    <property type="match status" value="1"/>
</dbReference>
<dbReference type="Pfam" id="PF12796">
    <property type="entry name" value="Ank_2"/>
    <property type="match status" value="2"/>
</dbReference>
<keyword evidence="5" id="KW-1185">Reference proteome</keyword>
<dbReference type="InterPro" id="IPR036770">
    <property type="entry name" value="Ankyrin_rpt-contain_sf"/>
</dbReference>
<sequence>MNVYDFRKLMNQAWGVISFQTPSEQVQSALSLACSFGCLDDASELLMRWEEVNPGEGFQALKPELDVAALYGHGGIVDLILRRGITMDAMTVWTAFKCEQSSPIPGRSIPVFQAFIDAWDWGINDDINCTGTPLQHAVSGGYMELAQWMLDHGANPNNCMRNLKRTTLATACENSSLAMIKLLLKNGASIGDSGGMHAAARRGRVDVLALLLFCGADIDEVPENPWIRQNEPRISTPLHAAVEANERSTVSFLIARGADISVENLEGRTILEVAKAKSYWGLTDLLRQGSTLKDEQ</sequence>
<keyword evidence="2 3" id="KW-0040">ANK repeat</keyword>
<accession>A0AAD6XJB5</accession>
<dbReference type="PANTHER" id="PTHR24198:SF165">
    <property type="entry name" value="ANKYRIN REPEAT-CONTAINING PROTEIN-RELATED"/>
    <property type="match status" value="1"/>
</dbReference>
<organism evidence="4 5">
    <name type="scientific">Mycena belliarum</name>
    <dbReference type="NCBI Taxonomy" id="1033014"/>
    <lineage>
        <taxon>Eukaryota</taxon>
        <taxon>Fungi</taxon>
        <taxon>Dikarya</taxon>
        <taxon>Basidiomycota</taxon>
        <taxon>Agaricomycotina</taxon>
        <taxon>Agaricomycetes</taxon>
        <taxon>Agaricomycetidae</taxon>
        <taxon>Agaricales</taxon>
        <taxon>Marasmiineae</taxon>
        <taxon>Mycenaceae</taxon>
        <taxon>Mycena</taxon>
    </lineage>
</organism>
<evidence type="ECO:0000256" key="1">
    <source>
        <dbReference type="ARBA" id="ARBA00022737"/>
    </source>
</evidence>
<keyword evidence="1" id="KW-0677">Repeat</keyword>
<feature type="repeat" description="ANK" evidence="3">
    <location>
        <begin position="233"/>
        <end position="265"/>
    </location>
</feature>
<dbReference type="SUPFAM" id="SSF48403">
    <property type="entry name" value="Ankyrin repeat"/>
    <property type="match status" value="1"/>
</dbReference>